<name>A0A814WQM8_9BILA</name>
<dbReference type="InterPro" id="IPR040079">
    <property type="entry name" value="Glutathione_S-Trfase"/>
</dbReference>
<evidence type="ECO:0000256" key="3">
    <source>
        <dbReference type="ARBA" id="ARBA00022679"/>
    </source>
</evidence>
<dbReference type="AlphaFoldDB" id="A0A814WQM8"/>
<dbReference type="EC" id="2.5.1.18" evidence="2"/>
<dbReference type="InterPro" id="IPR004046">
    <property type="entry name" value="GST_C"/>
</dbReference>
<dbReference type="FunFam" id="3.40.30.10:FF:000016">
    <property type="entry name" value="Glutathione S-transferase F2"/>
    <property type="match status" value="1"/>
</dbReference>
<feature type="domain" description="GST C-terminal" evidence="6">
    <location>
        <begin position="95"/>
        <end position="223"/>
    </location>
</feature>
<sequence length="223" mass="25493">MAGDKRAIKLYGMAMSTCTRRVRCVLEEMGLPYEIVLVDLSKGEHKQPAHLAVQPFGKVPVLEDIDGTKIFESRAIMRYLLKKYPTEGAKLQPQDAKTYGQMEQWFNVESENFNPEAASLVWETLWKPKMKHLGEADQKLVEDKKTKLEGVVAILDTHLAKNQYFAGDQFTLADISYLPYTENLITAGLGDLLLSKTNFAAWWKRCSERPSWKLCKTQQEIDF</sequence>
<proteinExistence type="inferred from homology"/>
<dbReference type="SFLD" id="SFLDG01150">
    <property type="entry name" value="Main.1:_Beta-like"/>
    <property type="match status" value="1"/>
</dbReference>
<dbReference type="Gene3D" id="1.20.1050.10">
    <property type="match status" value="1"/>
</dbReference>
<dbReference type="Gene3D" id="3.40.30.10">
    <property type="entry name" value="Glutaredoxin"/>
    <property type="match status" value="1"/>
</dbReference>
<comment type="similarity">
    <text evidence="1">Belongs to the GST superfamily. Phi family.</text>
</comment>
<evidence type="ECO:0000313" key="7">
    <source>
        <dbReference type="EMBL" id="CAF1020922.1"/>
    </source>
</evidence>
<keyword evidence="11" id="KW-1185">Reference proteome</keyword>
<dbReference type="SUPFAM" id="SSF52833">
    <property type="entry name" value="Thioredoxin-like"/>
    <property type="match status" value="1"/>
</dbReference>
<comment type="catalytic activity">
    <reaction evidence="4">
        <text>RX + glutathione = an S-substituted glutathione + a halide anion + H(+)</text>
        <dbReference type="Rhea" id="RHEA:16437"/>
        <dbReference type="ChEBI" id="CHEBI:15378"/>
        <dbReference type="ChEBI" id="CHEBI:16042"/>
        <dbReference type="ChEBI" id="CHEBI:17792"/>
        <dbReference type="ChEBI" id="CHEBI:57925"/>
        <dbReference type="ChEBI" id="CHEBI:90779"/>
        <dbReference type="EC" id="2.5.1.18"/>
    </reaction>
</comment>
<evidence type="ECO:0000313" key="11">
    <source>
        <dbReference type="Proteomes" id="UP000663829"/>
    </source>
</evidence>
<evidence type="ECO:0000259" key="5">
    <source>
        <dbReference type="PROSITE" id="PS50404"/>
    </source>
</evidence>
<dbReference type="Proteomes" id="UP000663829">
    <property type="component" value="Unassembled WGS sequence"/>
</dbReference>
<dbReference type="PANTHER" id="PTHR43900">
    <property type="entry name" value="GLUTATHIONE S-TRANSFERASE RHO"/>
    <property type="match status" value="1"/>
</dbReference>
<dbReference type="GO" id="GO:0009636">
    <property type="term" value="P:response to toxic substance"/>
    <property type="evidence" value="ECO:0007669"/>
    <property type="project" value="UniProtKB-ARBA"/>
</dbReference>
<dbReference type="InterPro" id="IPR036249">
    <property type="entry name" value="Thioredoxin-like_sf"/>
</dbReference>
<keyword evidence="3" id="KW-0808">Transferase</keyword>
<dbReference type="Pfam" id="PF02798">
    <property type="entry name" value="GST_N"/>
    <property type="match status" value="1"/>
</dbReference>
<dbReference type="EMBL" id="CAJOBA010006997">
    <property type="protein sequence ID" value="CAF3789608.1"/>
    <property type="molecule type" value="Genomic_DNA"/>
</dbReference>
<reference evidence="8" key="1">
    <citation type="submission" date="2021-02" db="EMBL/GenBank/DDBJ databases">
        <authorList>
            <person name="Nowell W R."/>
        </authorList>
    </citation>
    <scope>NUCLEOTIDE SEQUENCE</scope>
</reference>
<dbReference type="PROSITE" id="PS50404">
    <property type="entry name" value="GST_NTER"/>
    <property type="match status" value="1"/>
</dbReference>
<dbReference type="InterPro" id="IPR036282">
    <property type="entry name" value="Glutathione-S-Trfase_C_sf"/>
</dbReference>
<dbReference type="GO" id="GO:0043295">
    <property type="term" value="F:glutathione binding"/>
    <property type="evidence" value="ECO:0007669"/>
    <property type="project" value="TreeGrafter"/>
</dbReference>
<gene>
    <name evidence="8" type="ORF">GPM918_LOCUS23947</name>
    <name evidence="7" type="ORF">OVA965_LOCUS15501</name>
    <name evidence="10" type="ORF">SRO942_LOCUS23944</name>
    <name evidence="9" type="ORF">TMI583_LOCUS15511</name>
</gene>
<dbReference type="PANTHER" id="PTHR43900:SF3">
    <property type="entry name" value="GLUTATHIONE S-TRANSFERASE RHO"/>
    <property type="match status" value="1"/>
</dbReference>
<feature type="domain" description="GST N-terminal" evidence="5">
    <location>
        <begin position="6"/>
        <end position="88"/>
    </location>
</feature>
<dbReference type="FunFam" id="1.20.1050.10:FF:000004">
    <property type="entry name" value="Glutathione S-transferase F2"/>
    <property type="match status" value="1"/>
</dbReference>
<accession>A0A814WQM8</accession>
<evidence type="ECO:0000256" key="4">
    <source>
        <dbReference type="ARBA" id="ARBA00047960"/>
    </source>
</evidence>
<evidence type="ECO:0000313" key="8">
    <source>
        <dbReference type="EMBL" id="CAF1205610.1"/>
    </source>
</evidence>
<comment type="caution">
    <text evidence="8">The sequence shown here is derived from an EMBL/GenBank/DDBJ whole genome shotgun (WGS) entry which is preliminary data.</text>
</comment>
<dbReference type="EMBL" id="CAJNOK010006986">
    <property type="protein sequence ID" value="CAF1020922.1"/>
    <property type="molecule type" value="Genomic_DNA"/>
</dbReference>
<dbReference type="GO" id="GO:0006749">
    <property type="term" value="P:glutathione metabolic process"/>
    <property type="evidence" value="ECO:0007669"/>
    <property type="project" value="TreeGrafter"/>
</dbReference>
<dbReference type="OrthoDB" id="2309723at2759"/>
<dbReference type="InterPro" id="IPR010987">
    <property type="entry name" value="Glutathione-S-Trfase_C-like"/>
</dbReference>
<dbReference type="EMBL" id="CAJNOQ010008746">
    <property type="protein sequence ID" value="CAF1205610.1"/>
    <property type="molecule type" value="Genomic_DNA"/>
</dbReference>
<dbReference type="SFLD" id="SFLDG01154">
    <property type="entry name" value="Main.5:_Phi-like"/>
    <property type="match status" value="1"/>
</dbReference>
<dbReference type="SFLD" id="SFLDS00019">
    <property type="entry name" value="Glutathione_Transferase_(cytos"/>
    <property type="match status" value="1"/>
</dbReference>
<evidence type="ECO:0000259" key="6">
    <source>
        <dbReference type="PROSITE" id="PS50405"/>
    </source>
</evidence>
<dbReference type="Proteomes" id="UP000682733">
    <property type="component" value="Unassembled WGS sequence"/>
</dbReference>
<dbReference type="PROSITE" id="PS50405">
    <property type="entry name" value="GST_CTER"/>
    <property type="match status" value="1"/>
</dbReference>
<dbReference type="CDD" id="cd03053">
    <property type="entry name" value="GST_N_Phi"/>
    <property type="match status" value="1"/>
</dbReference>
<evidence type="ECO:0000313" key="9">
    <source>
        <dbReference type="EMBL" id="CAF3789608.1"/>
    </source>
</evidence>
<dbReference type="GO" id="GO:0004364">
    <property type="term" value="F:glutathione transferase activity"/>
    <property type="evidence" value="ECO:0007669"/>
    <property type="project" value="UniProtKB-EC"/>
</dbReference>
<dbReference type="InterPro" id="IPR004045">
    <property type="entry name" value="Glutathione_S-Trfase_N"/>
</dbReference>
<dbReference type="GO" id="GO:0005737">
    <property type="term" value="C:cytoplasm"/>
    <property type="evidence" value="ECO:0007669"/>
    <property type="project" value="TreeGrafter"/>
</dbReference>
<evidence type="ECO:0000256" key="2">
    <source>
        <dbReference type="ARBA" id="ARBA00012452"/>
    </source>
</evidence>
<dbReference type="SFLD" id="SFLDG00358">
    <property type="entry name" value="Main_(cytGST)"/>
    <property type="match status" value="1"/>
</dbReference>
<evidence type="ECO:0000313" key="10">
    <source>
        <dbReference type="EMBL" id="CAF3969810.1"/>
    </source>
</evidence>
<evidence type="ECO:0000256" key="1">
    <source>
        <dbReference type="ARBA" id="ARBA00010128"/>
    </source>
</evidence>
<dbReference type="Proteomes" id="UP000681722">
    <property type="component" value="Unassembled WGS sequence"/>
</dbReference>
<organism evidence="8 11">
    <name type="scientific">Didymodactylos carnosus</name>
    <dbReference type="NCBI Taxonomy" id="1234261"/>
    <lineage>
        <taxon>Eukaryota</taxon>
        <taxon>Metazoa</taxon>
        <taxon>Spiralia</taxon>
        <taxon>Gnathifera</taxon>
        <taxon>Rotifera</taxon>
        <taxon>Eurotatoria</taxon>
        <taxon>Bdelloidea</taxon>
        <taxon>Philodinida</taxon>
        <taxon>Philodinidae</taxon>
        <taxon>Didymodactylos</taxon>
    </lineage>
</organism>
<protein>
    <recommendedName>
        <fullName evidence="2">glutathione transferase</fullName>
        <ecNumber evidence="2">2.5.1.18</ecNumber>
    </recommendedName>
</protein>
<dbReference type="EMBL" id="CAJOBC010008746">
    <property type="protein sequence ID" value="CAF3969810.1"/>
    <property type="molecule type" value="Genomic_DNA"/>
</dbReference>
<dbReference type="SUPFAM" id="SSF47616">
    <property type="entry name" value="GST C-terminal domain-like"/>
    <property type="match status" value="1"/>
</dbReference>
<dbReference type="Proteomes" id="UP000677228">
    <property type="component" value="Unassembled WGS sequence"/>
</dbReference>
<dbReference type="Pfam" id="PF00043">
    <property type="entry name" value="GST_C"/>
    <property type="match status" value="1"/>
</dbReference>